<reference evidence="2" key="1">
    <citation type="journal article" date="2019" name="Int. J. Syst. Evol. Microbiol.">
        <title>The Global Catalogue of Microorganisms (GCM) 10K type strain sequencing project: providing services to taxonomists for standard genome sequencing and annotation.</title>
        <authorList>
            <consortium name="The Broad Institute Genomics Platform"/>
            <consortium name="The Broad Institute Genome Sequencing Center for Infectious Disease"/>
            <person name="Wu L."/>
            <person name="Ma J."/>
        </authorList>
    </citation>
    <scope>NUCLEOTIDE SEQUENCE [LARGE SCALE GENOMIC DNA]</scope>
    <source>
        <strain evidence="2">JCM 18325</strain>
    </source>
</reference>
<organism evidence="1 2">
    <name type="scientific">Litoribaculum gwangyangense</name>
    <dbReference type="NCBI Taxonomy" id="1130722"/>
    <lineage>
        <taxon>Bacteria</taxon>
        <taxon>Pseudomonadati</taxon>
        <taxon>Bacteroidota</taxon>
        <taxon>Flavobacteriia</taxon>
        <taxon>Flavobacteriales</taxon>
        <taxon>Flavobacteriaceae</taxon>
        <taxon>Litoribaculum</taxon>
    </lineage>
</organism>
<name>A0ABP9C9V5_9FLAO</name>
<dbReference type="RefSeq" id="WP_345275765.1">
    <property type="nucleotide sequence ID" value="NZ_BAABJW010000001.1"/>
</dbReference>
<dbReference type="EMBL" id="BAABJW010000001">
    <property type="protein sequence ID" value="GAA4804976.1"/>
    <property type="molecule type" value="Genomic_DNA"/>
</dbReference>
<evidence type="ECO:0000313" key="1">
    <source>
        <dbReference type="EMBL" id="GAA4804976.1"/>
    </source>
</evidence>
<evidence type="ECO:0000313" key="2">
    <source>
        <dbReference type="Proteomes" id="UP001501433"/>
    </source>
</evidence>
<dbReference type="Proteomes" id="UP001501433">
    <property type="component" value="Unassembled WGS sequence"/>
</dbReference>
<sequence>MKKVNVLTVSLFIFYLGFSQTQPKLANNPLESIEYNMMVMPFGMENPIKIGSISKSGDINFDFPKELKNISEEDKNSESVKLWYSLFSQCDNGMDMVKEKDNIFSFDSGVISLSTNDNPYAGVIFTLSDENLMPWVEDPAYIEPILGSYYELIYVAKPFEYHGNCITTKMTDTSDTEINYNYNLNLKAGFNFIEYKIEHIYKTDPNVMASFPDKVTVTNVEGVPNCKWIGKYF</sequence>
<comment type="caution">
    <text evidence="1">The sequence shown here is derived from an EMBL/GenBank/DDBJ whole genome shotgun (WGS) entry which is preliminary data.</text>
</comment>
<gene>
    <name evidence="1" type="ORF">GCM10023330_09250</name>
</gene>
<accession>A0ABP9C9V5</accession>
<protein>
    <submittedName>
        <fullName evidence="1">Uncharacterized protein</fullName>
    </submittedName>
</protein>
<proteinExistence type="predicted"/>
<keyword evidence="2" id="KW-1185">Reference proteome</keyword>